<feature type="compositionally biased region" description="Basic and acidic residues" evidence="1">
    <location>
        <begin position="34"/>
        <end position="44"/>
    </location>
</feature>
<gene>
    <name evidence="2" type="ORF">GCM10009546_26830</name>
</gene>
<name>A0ABN1ED90_9ACTN</name>
<reference evidence="2 3" key="1">
    <citation type="journal article" date="2019" name="Int. J. Syst. Evol. Microbiol.">
        <title>The Global Catalogue of Microorganisms (GCM) 10K type strain sequencing project: providing services to taxonomists for standard genome sequencing and annotation.</title>
        <authorList>
            <consortium name="The Broad Institute Genomics Platform"/>
            <consortium name="The Broad Institute Genome Sequencing Center for Infectious Disease"/>
            <person name="Wu L."/>
            <person name="Ma J."/>
        </authorList>
    </citation>
    <scope>NUCLEOTIDE SEQUENCE [LARGE SCALE GENOMIC DNA]</scope>
    <source>
        <strain evidence="2 3">JCM 10667</strain>
    </source>
</reference>
<protein>
    <submittedName>
        <fullName evidence="2">Uncharacterized protein</fullName>
    </submittedName>
</protein>
<feature type="region of interest" description="Disordered" evidence="1">
    <location>
        <begin position="1"/>
        <end position="69"/>
    </location>
</feature>
<organism evidence="2 3">
    <name type="scientific">Actinomadura livida</name>
    <dbReference type="NCBI Taxonomy" id="79909"/>
    <lineage>
        <taxon>Bacteria</taxon>
        <taxon>Bacillati</taxon>
        <taxon>Actinomycetota</taxon>
        <taxon>Actinomycetes</taxon>
        <taxon>Streptosporangiales</taxon>
        <taxon>Thermomonosporaceae</taxon>
        <taxon>Actinomadura</taxon>
    </lineage>
</organism>
<accession>A0ABN1ED90</accession>
<evidence type="ECO:0000256" key="1">
    <source>
        <dbReference type="SAM" id="MobiDB-lite"/>
    </source>
</evidence>
<evidence type="ECO:0000313" key="2">
    <source>
        <dbReference type="EMBL" id="GAA0563216.1"/>
    </source>
</evidence>
<comment type="caution">
    <text evidence="2">The sequence shown here is derived from an EMBL/GenBank/DDBJ whole genome shotgun (WGS) entry which is preliminary data.</text>
</comment>
<keyword evidence="3" id="KW-1185">Reference proteome</keyword>
<evidence type="ECO:0000313" key="3">
    <source>
        <dbReference type="Proteomes" id="UP001501427"/>
    </source>
</evidence>
<sequence>MSPVPSWRPRFPVADTKGRGETPTCEFGASGTLDTDRRKGECRDVPAPARIGRGRAHMTRRTGSAGDVRPGVVRGSPRWVWIFAMFQLWAAVPSLVELYSEGVWRLLLTLPVAFVALMDAWHELRTPPCIGHGGSISPNHDEGEGIA</sequence>
<dbReference type="Proteomes" id="UP001501427">
    <property type="component" value="Unassembled WGS sequence"/>
</dbReference>
<dbReference type="EMBL" id="BAAAHD010000023">
    <property type="protein sequence ID" value="GAA0563216.1"/>
    <property type="molecule type" value="Genomic_DNA"/>
</dbReference>
<proteinExistence type="predicted"/>